<dbReference type="Proteomes" id="UP000094795">
    <property type="component" value="Unassembled WGS sequence"/>
</dbReference>
<evidence type="ECO:0000313" key="3">
    <source>
        <dbReference type="Proteomes" id="UP000094795"/>
    </source>
</evidence>
<feature type="region of interest" description="Disordered" evidence="1">
    <location>
        <begin position="49"/>
        <end position="93"/>
    </location>
</feature>
<dbReference type="OrthoDB" id="7728210at2"/>
<feature type="compositionally biased region" description="Acidic residues" evidence="1">
    <location>
        <begin position="75"/>
        <end position="86"/>
    </location>
</feature>
<evidence type="ECO:0000313" key="2">
    <source>
        <dbReference type="EMBL" id="OCW58674.1"/>
    </source>
</evidence>
<protein>
    <submittedName>
        <fullName evidence="2">Uncharacterized protein</fullName>
    </submittedName>
</protein>
<comment type="caution">
    <text evidence="2">The sequence shown here is derived from an EMBL/GenBank/DDBJ whole genome shotgun (WGS) entry which is preliminary data.</text>
</comment>
<dbReference type="AlphaFoldDB" id="A0A1C1YYN1"/>
<evidence type="ECO:0000256" key="1">
    <source>
        <dbReference type="SAM" id="MobiDB-lite"/>
    </source>
</evidence>
<proteinExistence type="predicted"/>
<gene>
    <name evidence="2" type="ORF">AWJ14_00100</name>
</gene>
<dbReference type="EMBL" id="LQZT01000004">
    <property type="protein sequence ID" value="OCW58674.1"/>
    <property type="molecule type" value="Genomic_DNA"/>
</dbReference>
<accession>A0A1C1YYN1</accession>
<dbReference type="RefSeq" id="WP_066175648.1">
    <property type="nucleotide sequence ID" value="NZ_LQZT01000004.1"/>
</dbReference>
<keyword evidence="3" id="KW-1185">Reference proteome</keyword>
<sequence>MTGQLLAILLVLPFALMFLYAGFHEFQRYKAEGRAKYGLVFNEETGTTHVTGIPEHEDGYDPAEFDPGAFNERDTDGDDAAEDADDDKSGNRA</sequence>
<name>A0A1C1YYN1_9HYPH</name>
<reference evidence="2 3" key="1">
    <citation type="submission" date="2015-12" db="EMBL/GenBank/DDBJ databases">
        <authorList>
            <person name="Shamseldin A."/>
            <person name="Moawad H."/>
            <person name="Abd El-Rahim W.M."/>
            <person name="Sadowsky M.J."/>
        </authorList>
    </citation>
    <scope>NUCLEOTIDE SEQUENCE [LARGE SCALE GENOMIC DNA]</scope>
    <source>
        <strain evidence="2 3">JC234</strain>
    </source>
</reference>
<organism evidence="2 3">
    <name type="scientific">Hoeflea olei</name>
    <dbReference type="NCBI Taxonomy" id="1480615"/>
    <lineage>
        <taxon>Bacteria</taxon>
        <taxon>Pseudomonadati</taxon>
        <taxon>Pseudomonadota</taxon>
        <taxon>Alphaproteobacteria</taxon>
        <taxon>Hyphomicrobiales</taxon>
        <taxon>Rhizobiaceae</taxon>
        <taxon>Hoeflea</taxon>
    </lineage>
</organism>